<dbReference type="SUPFAM" id="SSF53639">
    <property type="entry name" value="AraD/HMP-PK domain-like"/>
    <property type="match status" value="1"/>
</dbReference>
<evidence type="ECO:0000313" key="6">
    <source>
        <dbReference type="Proteomes" id="UP000191056"/>
    </source>
</evidence>
<evidence type="ECO:0000256" key="1">
    <source>
        <dbReference type="ARBA" id="ARBA00022723"/>
    </source>
</evidence>
<protein>
    <submittedName>
        <fullName evidence="5">Class II aldolase/adducin family protein</fullName>
    </submittedName>
    <submittedName>
        <fullName evidence="4">L-fuculose phosphate aldolase</fullName>
        <ecNumber evidence="4">4.1.2.17</ecNumber>
    </submittedName>
</protein>
<comment type="caution">
    <text evidence="4">The sequence shown here is derived from an EMBL/GenBank/DDBJ whole genome shotgun (WGS) entry which is preliminary data.</text>
</comment>
<dbReference type="EMBL" id="MZGT01000008">
    <property type="protein sequence ID" value="OPJ65406.1"/>
    <property type="molecule type" value="Genomic_DNA"/>
</dbReference>
<reference evidence="5 7" key="2">
    <citation type="submission" date="2018-08" db="EMBL/GenBank/DDBJ databases">
        <title>Genome of Clostridium chromiireducens C1, DSM12136.</title>
        <authorList>
            <person name="Xing M."/>
            <person name="Wei Y."/>
            <person name="Ang E.L."/>
            <person name="Zhao H."/>
            <person name="Zhang Y."/>
        </authorList>
    </citation>
    <scope>NUCLEOTIDE SEQUENCE [LARGE SCALE GENOMIC DNA]</scope>
    <source>
        <strain evidence="5 7">C1</strain>
    </source>
</reference>
<name>A0A1V4IZQ6_9CLOT</name>
<sequence>MLENLKIKLLKMVKDSERYNLCSENAGSFSIRDESSGYVIITPSKIKIENLAEEQLCILDLDGNKIKVMDGIEPSSDLQMHIEIYKERKDLRAIMHVHPSYTTSFAVINKVIPPVTYDSANYGGYIYVANYDNAKTSEAAKDLTEKLKTSDACLLESNGVIIVSRDIEDVLSKARHVEKVAETYYKALVLNKFKEPKRYTREELVSYLANH</sequence>
<dbReference type="Proteomes" id="UP000265930">
    <property type="component" value="Unassembled WGS sequence"/>
</dbReference>
<dbReference type="STRING" id="225345.CLCHR_07960"/>
<evidence type="ECO:0000259" key="3">
    <source>
        <dbReference type="SMART" id="SM01007"/>
    </source>
</evidence>
<accession>A0A1V4IZQ6</accession>
<dbReference type="InterPro" id="IPR050197">
    <property type="entry name" value="Aldolase_class_II_sugar_metab"/>
</dbReference>
<dbReference type="OrthoDB" id="9794581at2"/>
<dbReference type="Pfam" id="PF00596">
    <property type="entry name" value="Aldolase_II"/>
    <property type="match status" value="1"/>
</dbReference>
<dbReference type="GO" id="GO:0019323">
    <property type="term" value="P:pentose catabolic process"/>
    <property type="evidence" value="ECO:0007669"/>
    <property type="project" value="TreeGrafter"/>
</dbReference>
<dbReference type="Proteomes" id="UP000191056">
    <property type="component" value="Unassembled WGS sequence"/>
</dbReference>
<dbReference type="RefSeq" id="WP_079438443.1">
    <property type="nucleotide sequence ID" value="NZ_MZGT01000008.1"/>
</dbReference>
<organism evidence="4 6">
    <name type="scientific">Clostridium chromiireducens</name>
    <dbReference type="NCBI Taxonomy" id="225345"/>
    <lineage>
        <taxon>Bacteria</taxon>
        <taxon>Bacillati</taxon>
        <taxon>Bacillota</taxon>
        <taxon>Clostridia</taxon>
        <taxon>Eubacteriales</taxon>
        <taxon>Clostridiaceae</taxon>
        <taxon>Clostridium</taxon>
    </lineage>
</organism>
<evidence type="ECO:0000256" key="2">
    <source>
        <dbReference type="ARBA" id="ARBA00023239"/>
    </source>
</evidence>
<dbReference type="GO" id="GO:0008738">
    <property type="term" value="F:L-fuculose-phosphate aldolase activity"/>
    <property type="evidence" value="ECO:0007669"/>
    <property type="project" value="UniProtKB-EC"/>
</dbReference>
<dbReference type="InterPro" id="IPR001303">
    <property type="entry name" value="Aldolase_II/adducin_N"/>
</dbReference>
<dbReference type="GO" id="GO:0046872">
    <property type="term" value="F:metal ion binding"/>
    <property type="evidence" value="ECO:0007669"/>
    <property type="project" value="UniProtKB-KW"/>
</dbReference>
<dbReference type="PANTHER" id="PTHR22789">
    <property type="entry name" value="FUCULOSE PHOSPHATE ALDOLASE"/>
    <property type="match status" value="1"/>
</dbReference>
<evidence type="ECO:0000313" key="5">
    <source>
        <dbReference type="EMBL" id="RII36799.1"/>
    </source>
</evidence>
<reference evidence="4 6" key="1">
    <citation type="submission" date="2017-03" db="EMBL/GenBank/DDBJ databases">
        <title>Genome sequence of Clostridium chromiireducens DSM 23318.</title>
        <authorList>
            <person name="Poehlein A."/>
            <person name="Daniel R."/>
        </authorList>
    </citation>
    <scope>NUCLEOTIDE SEQUENCE [LARGE SCALE GENOMIC DNA]</scope>
    <source>
        <strain evidence="4 6">DSM 23318</strain>
    </source>
</reference>
<evidence type="ECO:0000313" key="7">
    <source>
        <dbReference type="Proteomes" id="UP000265930"/>
    </source>
</evidence>
<keyword evidence="1" id="KW-0479">Metal-binding</keyword>
<gene>
    <name evidence="4" type="primary">fucA</name>
    <name evidence="4" type="ORF">CLCHR_07960</name>
    <name evidence="5" type="ORF">D2A34_00215</name>
</gene>
<dbReference type="SMART" id="SM01007">
    <property type="entry name" value="Aldolase_II"/>
    <property type="match status" value="1"/>
</dbReference>
<dbReference type="EMBL" id="QXDJ01000001">
    <property type="protein sequence ID" value="RII36799.1"/>
    <property type="molecule type" value="Genomic_DNA"/>
</dbReference>
<dbReference type="PROSITE" id="PS51450">
    <property type="entry name" value="LRR"/>
    <property type="match status" value="1"/>
</dbReference>
<feature type="domain" description="Class II aldolase/adducin N-terminal" evidence="3">
    <location>
        <begin position="7"/>
        <end position="185"/>
    </location>
</feature>
<dbReference type="GO" id="GO:0005829">
    <property type="term" value="C:cytosol"/>
    <property type="evidence" value="ECO:0007669"/>
    <property type="project" value="TreeGrafter"/>
</dbReference>
<keyword evidence="2 4" id="KW-0456">Lyase</keyword>
<dbReference type="Gene3D" id="3.40.225.10">
    <property type="entry name" value="Class II aldolase/adducin N-terminal domain"/>
    <property type="match status" value="1"/>
</dbReference>
<evidence type="ECO:0000313" key="4">
    <source>
        <dbReference type="EMBL" id="OPJ65406.1"/>
    </source>
</evidence>
<keyword evidence="6" id="KW-1185">Reference proteome</keyword>
<proteinExistence type="predicted"/>
<dbReference type="PANTHER" id="PTHR22789:SF0">
    <property type="entry name" value="3-OXO-TETRONATE 4-PHOSPHATE DECARBOXYLASE-RELATED"/>
    <property type="match status" value="1"/>
</dbReference>
<dbReference type="EC" id="4.1.2.17" evidence="4"/>
<dbReference type="InterPro" id="IPR001611">
    <property type="entry name" value="Leu-rich_rpt"/>
</dbReference>
<dbReference type="AlphaFoldDB" id="A0A1V4IZQ6"/>
<dbReference type="InterPro" id="IPR036409">
    <property type="entry name" value="Aldolase_II/adducin_N_sf"/>
</dbReference>